<evidence type="ECO:0000313" key="1">
    <source>
        <dbReference type="EMBL" id="KAI2382196.1"/>
    </source>
</evidence>
<sequence length="464" mass="51227">MQLYTALLLTIPVLAQAAAVPNYTCPCSSESEASATSTTCVPVTTRLPASTVTPTTSTATPTTTPQVPGTPEASGLRSVIYFVNWAIYGRQHNPQDLKIDQFTHILYSFANIRSTGEVYLSDTWADLDKHYPNDKWDEPGKNVYGCIKQMYLLKKRNRNLKTLLSIGGWTYSSNFKGPAGTDAGRKTFAETSVTLMKDLGFDGIDIDWEYPENEKEANDYVLLLKACREALDAYSAKHANGKKFLLTIASPAGPDKYNKLKLSEMNKYLDFWNLMGYDYSGSWDSISGHMSNVYSSSSKPESTPFSSDKAVKDYIKAGVPANKIVLGMPLYGRGFAETDGMGSRFSGIGEGSWERGVWDYKALPQSGATIAELNDLVASYSYDKSKRYLISYDTPNIAALKADYITKNGLGGGMWWESSSDKNGTDSLVGTVVNRWGGNGRFEKRQNEVNYPDSIYNNLKNGMQ</sequence>
<dbReference type="EMBL" id="JALBCA010000138">
    <property type="protein sequence ID" value="KAI2382196.1"/>
    <property type="molecule type" value="Genomic_DNA"/>
</dbReference>
<gene>
    <name evidence="1" type="primary">CHT4_3</name>
    <name evidence="1" type="ORF">LOY88_006229</name>
</gene>
<accession>A0ACB8UQP3</accession>
<dbReference type="EC" id="3.2.1.14" evidence="1"/>
<reference evidence="1" key="1">
    <citation type="journal article" date="2022" name="bioRxiv">
        <title>Population genetic analysis of Ophidiomyces ophidiicola, the causative agent of snake fungal disease, indicates recent introductions to the USA.</title>
        <authorList>
            <person name="Ladner J.T."/>
            <person name="Palmer J.M."/>
            <person name="Ettinger C.L."/>
            <person name="Stajich J.E."/>
            <person name="Farrell T.M."/>
            <person name="Glorioso B.M."/>
            <person name="Lawson B."/>
            <person name="Price S.J."/>
            <person name="Stengle A.G."/>
            <person name="Grear D.A."/>
            <person name="Lorch J.M."/>
        </authorList>
    </citation>
    <scope>NUCLEOTIDE SEQUENCE</scope>
    <source>
        <strain evidence="1">NWHC 24266-5</strain>
    </source>
</reference>
<keyword evidence="1" id="KW-0378">Hydrolase</keyword>
<organism evidence="1">
    <name type="scientific">Ophidiomyces ophidiicola</name>
    <dbReference type="NCBI Taxonomy" id="1387563"/>
    <lineage>
        <taxon>Eukaryota</taxon>
        <taxon>Fungi</taxon>
        <taxon>Dikarya</taxon>
        <taxon>Ascomycota</taxon>
        <taxon>Pezizomycotina</taxon>
        <taxon>Eurotiomycetes</taxon>
        <taxon>Eurotiomycetidae</taxon>
        <taxon>Onygenales</taxon>
        <taxon>Onygenaceae</taxon>
        <taxon>Ophidiomyces</taxon>
    </lineage>
</organism>
<name>A0ACB8UQP3_9EURO</name>
<comment type="caution">
    <text evidence="1">The sequence shown here is derived from an EMBL/GenBank/DDBJ whole genome shotgun (WGS) entry which is preliminary data.</text>
</comment>
<proteinExistence type="predicted"/>
<protein>
    <submittedName>
        <fullName evidence="1">Chitinase 4</fullName>
        <ecNumber evidence="1">3.2.1.14</ecNumber>
    </submittedName>
</protein>
<keyword evidence="1" id="KW-0326">Glycosidase</keyword>